<feature type="region of interest" description="Disordered" evidence="1">
    <location>
        <begin position="169"/>
        <end position="199"/>
    </location>
</feature>
<gene>
    <name evidence="2" type="ORF">BZA70DRAFT_270883</name>
</gene>
<reference evidence="2 3" key="1">
    <citation type="submission" date="2024-03" db="EMBL/GenBank/DDBJ databases">
        <title>Genome-scale model development and genomic sequencing of the oleaginous clade Lipomyces.</title>
        <authorList>
            <consortium name="Lawrence Berkeley National Laboratory"/>
            <person name="Czajka J.J."/>
            <person name="Han Y."/>
            <person name="Kim J."/>
            <person name="Mondo S.J."/>
            <person name="Hofstad B.A."/>
            <person name="Robles A."/>
            <person name="Haridas S."/>
            <person name="Riley R."/>
            <person name="LaButti K."/>
            <person name="Pangilinan J."/>
            <person name="Andreopoulos W."/>
            <person name="Lipzen A."/>
            <person name="Yan J."/>
            <person name="Wang M."/>
            <person name="Ng V."/>
            <person name="Grigoriev I.V."/>
            <person name="Spatafora J.W."/>
            <person name="Magnuson J.K."/>
            <person name="Baker S.E."/>
            <person name="Pomraning K.R."/>
        </authorList>
    </citation>
    <scope>NUCLEOTIDE SEQUENCE [LARGE SCALE GENOMIC DNA]</scope>
    <source>
        <strain evidence="2 3">Phaff 52-87</strain>
    </source>
</reference>
<dbReference type="Proteomes" id="UP001498771">
    <property type="component" value="Unassembled WGS sequence"/>
</dbReference>
<dbReference type="EMBL" id="JBBJBU010000001">
    <property type="protein sequence ID" value="KAK7207271.1"/>
    <property type="molecule type" value="Genomic_DNA"/>
</dbReference>
<dbReference type="RefSeq" id="XP_064770304.1">
    <property type="nucleotide sequence ID" value="XM_064911382.1"/>
</dbReference>
<evidence type="ECO:0000256" key="1">
    <source>
        <dbReference type="SAM" id="MobiDB-lite"/>
    </source>
</evidence>
<name>A0ABR1FBN9_9ASCO</name>
<accession>A0ABR1FBN9</accession>
<dbReference type="Pfam" id="PF03357">
    <property type="entry name" value="Snf7"/>
    <property type="match status" value="1"/>
</dbReference>
<evidence type="ECO:0000313" key="2">
    <source>
        <dbReference type="EMBL" id="KAK7207271.1"/>
    </source>
</evidence>
<keyword evidence="3" id="KW-1185">Reference proteome</keyword>
<protein>
    <submittedName>
        <fullName evidence="2">Snf7 family</fullName>
    </submittedName>
</protein>
<dbReference type="PANTHER" id="PTHR10476">
    <property type="entry name" value="CHARGED MULTIVESICULAR BODY PROTEIN"/>
    <property type="match status" value="1"/>
</dbReference>
<proteinExistence type="predicted"/>
<comment type="caution">
    <text evidence="2">The sequence shown here is derived from an EMBL/GenBank/DDBJ whole genome shotgun (WGS) entry which is preliminary data.</text>
</comment>
<dbReference type="GeneID" id="90036894"/>
<dbReference type="InterPro" id="IPR005024">
    <property type="entry name" value="Snf7_fam"/>
</dbReference>
<sequence length="199" mass="22229">MSGLEKSLFNLKFTAKSLNKQANKAAKDELREKEKVKKAIQQGNNDIAKLYAQNAIRKQSERMNLLRLASRIDAVASRVQTAVTMRNVTGNMANVVKNMDRAMESMNLEKMSMVMEKFEQQFEDLDVTTSYYEEAGQVNNAVAAPQEDVDLLMQKVADEAGLEMQQTLEVNTPAKGKVGPSPTEVEEDSLGERLRALRA</sequence>
<feature type="compositionally biased region" description="Basic and acidic residues" evidence="1">
    <location>
        <begin position="190"/>
        <end position="199"/>
    </location>
</feature>
<dbReference type="Gene3D" id="6.10.140.1230">
    <property type="match status" value="1"/>
</dbReference>
<organism evidence="2 3">
    <name type="scientific">Myxozyma melibiosi</name>
    <dbReference type="NCBI Taxonomy" id="54550"/>
    <lineage>
        <taxon>Eukaryota</taxon>
        <taxon>Fungi</taxon>
        <taxon>Dikarya</taxon>
        <taxon>Ascomycota</taxon>
        <taxon>Saccharomycotina</taxon>
        <taxon>Lipomycetes</taxon>
        <taxon>Lipomycetales</taxon>
        <taxon>Lipomycetaceae</taxon>
        <taxon>Myxozyma</taxon>
    </lineage>
</organism>
<evidence type="ECO:0000313" key="3">
    <source>
        <dbReference type="Proteomes" id="UP001498771"/>
    </source>
</evidence>